<sequence length="143" mass="14051">MTMKRIAAVGFALLGLAGCGSTATVPAGSSSASPSQAVVALDEHADRTTVTVGVGTTIRVDLHSTYWSAVASSAPQLVQPTGAPSSSASPSCRPGGGCGTVSSTFLARAAGSAQLTSQRSSCGEAKPCTSDQGTFTVTIKVTG</sequence>
<dbReference type="EMBL" id="VIVR01000001">
    <property type="protein sequence ID" value="TWE18308.1"/>
    <property type="molecule type" value="Genomic_DNA"/>
</dbReference>
<reference evidence="2 3" key="1">
    <citation type="submission" date="2019-06" db="EMBL/GenBank/DDBJ databases">
        <title>Sequencing the genomes of 1000 actinobacteria strains.</title>
        <authorList>
            <person name="Klenk H.-P."/>
        </authorList>
    </citation>
    <scope>NUCLEOTIDE SEQUENCE [LARGE SCALE GENOMIC DNA]</scope>
    <source>
        <strain evidence="2 3">DSM 41649</strain>
    </source>
</reference>
<evidence type="ECO:0000313" key="3">
    <source>
        <dbReference type="Proteomes" id="UP000318416"/>
    </source>
</evidence>
<dbReference type="OrthoDB" id="4247884at2"/>
<evidence type="ECO:0000313" key="2">
    <source>
        <dbReference type="EMBL" id="TWE18308.1"/>
    </source>
</evidence>
<dbReference type="Proteomes" id="UP000318416">
    <property type="component" value="Unassembled WGS sequence"/>
</dbReference>
<gene>
    <name evidence="2" type="ORF">FB465_3374</name>
</gene>
<accession>A0A561ERS4</accession>
<dbReference type="RefSeq" id="WP_145791531.1">
    <property type="nucleotide sequence ID" value="NZ_BAAABR010000006.1"/>
</dbReference>
<comment type="caution">
    <text evidence="2">The sequence shown here is derived from an EMBL/GenBank/DDBJ whole genome shotgun (WGS) entry which is preliminary data.</text>
</comment>
<organism evidence="2 3">
    <name type="scientific">Kitasatospora atroaurantiaca</name>
    <dbReference type="NCBI Taxonomy" id="285545"/>
    <lineage>
        <taxon>Bacteria</taxon>
        <taxon>Bacillati</taxon>
        <taxon>Actinomycetota</taxon>
        <taxon>Actinomycetes</taxon>
        <taxon>Kitasatosporales</taxon>
        <taxon>Streptomycetaceae</taxon>
        <taxon>Kitasatospora</taxon>
    </lineage>
</organism>
<proteinExistence type="predicted"/>
<dbReference type="PROSITE" id="PS51257">
    <property type="entry name" value="PROKAR_LIPOPROTEIN"/>
    <property type="match status" value="1"/>
</dbReference>
<name>A0A561ERS4_9ACTN</name>
<feature type="signal peptide" evidence="1">
    <location>
        <begin position="1"/>
        <end position="23"/>
    </location>
</feature>
<keyword evidence="3" id="KW-1185">Reference proteome</keyword>
<keyword evidence="1" id="KW-0732">Signal</keyword>
<evidence type="ECO:0000256" key="1">
    <source>
        <dbReference type="SAM" id="SignalP"/>
    </source>
</evidence>
<protein>
    <submittedName>
        <fullName evidence="2">Uncharacterized protein</fullName>
    </submittedName>
</protein>
<dbReference type="AlphaFoldDB" id="A0A561ERS4"/>
<feature type="chain" id="PRO_5038729632" evidence="1">
    <location>
        <begin position="24"/>
        <end position="143"/>
    </location>
</feature>